<evidence type="ECO:0000313" key="1">
    <source>
        <dbReference type="EMBL" id="CAK7323564.1"/>
    </source>
</evidence>
<keyword evidence="2" id="KW-1185">Reference proteome</keyword>
<protein>
    <submittedName>
        <fullName evidence="1">Uncharacterized protein</fullName>
    </submittedName>
</protein>
<accession>A0AAV1QS79</accession>
<evidence type="ECO:0000313" key="2">
    <source>
        <dbReference type="Proteomes" id="UP001314170"/>
    </source>
</evidence>
<comment type="caution">
    <text evidence="1">The sequence shown here is derived from an EMBL/GenBank/DDBJ whole genome shotgun (WGS) entry which is preliminary data.</text>
</comment>
<dbReference type="EMBL" id="CAWUPB010000130">
    <property type="protein sequence ID" value="CAK7323564.1"/>
    <property type="molecule type" value="Genomic_DNA"/>
</dbReference>
<reference evidence="1 2" key="1">
    <citation type="submission" date="2024-01" db="EMBL/GenBank/DDBJ databases">
        <authorList>
            <person name="Waweru B."/>
        </authorList>
    </citation>
    <scope>NUCLEOTIDE SEQUENCE [LARGE SCALE GENOMIC DNA]</scope>
</reference>
<sequence>MAHLTVSITCKSSLNSKNLDMNPYIHALDIITSNVLDVSAIVGPIGVLEDDS</sequence>
<organism evidence="1 2">
    <name type="scientific">Dovyalis caffra</name>
    <dbReference type="NCBI Taxonomy" id="77055"/>
    <lineage>
        <taxon>Eukaryota</taxon>
        <taxon>Viridiplantae</taxon>
        <taxon>Streptophyta</taxon>
        <taxon>Embryophyta</taxon>
        <taxon>Tracheophyta</taxon>
        <taxon>Spermatophyta</taxon>
        <taxon>Magnoliopsida</taxon>
        <taxon>eudicotyledons</taxon>
        <taxon>Gunneridae</taxon>
        <taxon>Pentapetalae</taxon>
        <taxon>rosids</taxon>
        <taxon>fabids</taxon>
        <taxon>Malpighiales</taxon>
        <taxon>Salicaceae</taxon>
        <taxon>Flacourtieae</taxon>
        <taxon>Dovyalis</taxon>
    </lineage>
</organism>
<dbReference type="AlphaFoldDB" id="A0AAV1QS79"/>
<proteinExistence type="predicted"/>
<name>A0AAV1QS79_9ROSI</name>
<dbReference type="Proteomes" id="UP001314170">
    <property type="component" value="Unassembled WGS sequence"/>
</dbReference>
<gene>
    <name evidence="1" type="ORF">DCAF_LOCUS1193</name>
</gene>